<dbReference type="AlphaFoldDB" id="A0A561P0U1"/>
<comment type="caution">
    <text evidence="2">The sequence shown here is derived from an EMBL/GenBank/DDBJ whole genome shotgun (WGS) entry which is preliminary data.</text>
</comment>
<evidence type="ECO:0000256" key="1">
    <source>
        <dbReference type="SAM" id="Phobius"/>
    </source>
</evidence>
<feature type="transmembrane region" description="Helical" evidence="1">
    <location>
        <begin position="27"/>
        <end position="50"/>
    </location>
</feature>
<dbReference type="EMBL" id="VIWO01000018">
    <property type="protein sequence ID" value="TWF31747.1"/>
    <property type="molecule type" value="Genomic_DNA"/>
</dbReference>
<keyword evidence="3" id="KW-1185">Reference proteome</keyword>
<sequence>MEKRKVRKGLEAPLVVYGLRQPHFSQFLLAVAIGVAIVISNFTAALHAVPRQWGRVLLGLLVVGGALIALYMIFLARSQRKKHSFPKKESIISNRDLDRYLKL</sequence>
<reference evidence="2 3" key="1">
    <citation type="submission" date="2019-06" db="EMBL/GenBank/DDBJ databases">
        <title>Sorghum-associated microbial communities from plants grown in Nebraska, USA.</title>
        <authorList>
            <person name="Schachtman D."/>
        </authorList>
    </citation>
    <scope>NUCLEOTIDE SEQUENCE [LARGE SCALE GENOMIC DNA]</scope>
    <source>
        <strain evidence="2 3">1209</strain>
    </source>
</reference>
<name>A0A561P0U1_9BACT</name>
<accession>A0A561P0U1</accession>
<feature type="transmembrane region" description="Helical" evidence="1">
    <location>
        <begin position="56"/>
        <end position="76"/>
    </location>
</feature>
<dbReference type="RefSeq" id="WP_145675302.1">
    <property type="nucleotide sequence ID" value="NZ_VIWO01000018.1"/>
</dbReference>
<gene>
    <name evidence="2" type="ORF">FHW36_11841</name>
</gene>
<keyword evidence="1" id="KW-1133">Transmembrane helix</keyword>
<dbReference type="Proteomes" id="UP000320811">
    <property type="component" value="Unassembled WGS sequence"/>
</dbReference>
<evidence type="ECO:0000313" key="3">
    <source>
        <dbReference type="Proteomes" id="UP000320811"/>
    </source>
</evidence>
<evidence type="ECO:0000313" key="2">
    <source>
        <dbReference type="EMBL" id="TWF31747.1"/>
    </source>
</evidence>
<organism evidence="2 3">
    <name type="scientific">Chitinophaga polysaccharea</name>
    <dbReference type="NCBI Taxonomy" id="1293035"/>
    <lineage>
        <taxon>Bacteria</taxon>
        <taxon>Pseudomonadati</taxon>
        <taxon>Bacteroidota</taxon>
        <taxon>Chitinophagia</taxon>
        <taxon>Chitinophagales</taxon>
        <taxon>Chitinophagaceae</taxon>
        <taxon>Chitinophaga</taxon>
    </lineage>
</organism>
<keyword evidence="1" id="KW-0812">Transmembrane</keyword>
<keyword evidence="1" id="KW-0472">Membrane</keyword>
<proteinExistence type="predicted"/>
<protein>
    <submittedName>
        <fullName evidence="2">Uncharacterized protein</fullName>
    </submittedName>
</protein>